<evidence type="ECO:0000313" key="3">
    <source>
        <dbReference type="EMBL" id="SDN44801.1"/>
    </source>
</evidence>
<dbReference type="Gene3D" id="1.10.390.10">
    <property type="entry name" value="Neutral Protease Domain 2"/>
    <property type="match status" value="1"/>
</dbReference>
<sequence>MVGSGALRPESLTVVAASNPVQTDCGHQMTTARPPQSVAAVLVLLLVATPLVGATAVDAGAATPRLDGASPTQQRSGVGGASDAGMVVRYELSPVDAADGRVRVRAQFRLSESVSRVAIAVPDGASVESVAGLDAAGDGYDYRWDGQGNASITYVVDATRFANGGLESIATAEWSFLYEEAVDLAALDWWYYGENPGSSRTLALADGVEGWAGGDVAVVGPVTVTEERHDGHTYRVVRPDRADGARPTDEVVDLLADADDSFPVGDRGETTTVVLPPAAIRSGGLATVRRGPERELWAHGSTEVFAHELVHVRQTFTLADGDDGPSMRWLLEGMAEYQAAVVELRAGRLPEDRFRERVTTDAGADATLADRSTWPSPNVPYEKGERVVAALDAEIRLATDGERGIVDVWRLLNAQDGTVGYADFVAAVEAVAETGMAGWLDRYVRTDAVPSVPEDAPGLSAMPDDPPTSDDADALGSGIDAADPAAASPAETSTGVQRPVAGVLALLAAFASVAFGLVVLRE</sequence>
<dbReference type="InterPro" id="IPR027268">
    <property type="entry name" value="Peptidase_M4/M1_CTD_sf"/>
</dbReference>
<organism evidence="3 4">
    <name type="scientific">Haloarchaeobius iranensis</name>
    <dbReference type="NCBI Taxonomy" id="996166"/>
    <lineage>
        <taxon>Archaea</taxon>
        <taxon>Methanobacteriati</taxon>
        <taxon>Methanobacteriota</taxon>
        <taxon>Stenosarchaea group</taxon>
        <taxon>Halobacteria</taxon>
        <taxon>Halobacteriales</taxon>
        <taxon>Halorubellaceae</taxon>
        <taxon>Haloarchaeobius</taxon>
    </lineage>
</organism>
<evidence type="ECO:0000256" key="1">
    <source>
        <dbReference type="SAM" id="MobiDB-lite"/>
    </source>
</evidence>
<dbReference type="AlphaFoldDB" id="A0A1H0BGR1"/>
<dbReference type="STRING" id="996166.SAMN05192554_1402"/>
<reference evidence="3 4" key="1">
    <citation type="submission" date="2016-10" db="EMBL/GenBank/DDBJ databases">
        <authorList>
            <person name="de Groot N.N."/>
        </authorList>
    </citation>
    <scope>NUCLEOTIDE SEQUENCE [LARGE SCALE GENOMIC DNA]</scope>
    <source>
        <strain evidence="4">EB21,IBRC-M 10013,KCTC 4048</strain>
    </source>
</reference>
<dbReference type="EMBL" id="FNIA01000040">
    <property type="protein sequence ID" value="SDN44801.1"/>
    <property type="molecule type" value="Genomic_DNA"/>
</dbReference>
<keyword evidence="2" id="KW-0812">Transmembrane</keyword>
<feature type="transmembrane region" description="Helical" evidence="2">
    <location>
        <begin position="500"/>
        <end position="520"/>
    </location>
</feature>
<protein>
    <recommendedName>
        <fullName evidence="5">Peptidase MA superfamily protein</fullName>
    </recommendedName>
</protein>
<feature type="region of interest" description="Disordered" evidence="1">
    <location>
        <begin position="451"/>
        <end position="494"/>
    </location>
</feature>
<evidence type="ECO:0008006" key="5">
    <source>
        <dbReference type="Google" id="ProtNLM"/>
    </source>
</evidence>
<evidence type="ECO:0000256" key="2">
    <source>
        <dbReference type="SAM" id="Phobius"/>
    </source>
</evidence>
<gene>
    <name evidence="3" type="ORF">SAMN05192554_1402</name>
</gene>
<keyword evidence="2" id="KW-0472">Membrane</keyword>
<name>A0A1H0BGR1_9EURY</name>
<evidence type="ECO:0000313" key="4">
    <source>
        <dbReference type="Proteomes" id="UP000199370"/>
    </source>
</evidence>
<keyword evidence="4" id="KW-1185">Reference proteome</keyword>
<feature type="compositionally biased region" description="Low complexity" evidence="1">
    <location>
        <begin position="480"/>
        <end position="490"/>
    </location>
</feature>
<proteinExistence type="predicted"/>
<keyword evidence="2" id="KW-1133">Transmembrane helix</keyword>
<accession>A0A1H0BGR1</accession>
<dbReference type="Proteomes" id="UP000199370">
    <property type="component" value="Unassembled WGS sequence"/>
</dbReference>